<keyword evidence="2" id="KW-1133">Transmembrane helix</keyword>
<feature type="region of interest" description="Disordered" evidence="1">
    <location>
        <begin position="133"/>
        <end position="186"/>
    </location>
</feature>
<sequence>MEWDASFSLFLNARCLTHADRTPSFMGLSPQCLLSLLVDGGLGRKQGRSDGGTVTNERIKQCRRTYDDEVERGDVGKLRANKLHSGQFASLASLYGMTGLTSGKFLWPKEKSWVLYRTKQAVIGLSFSPGKLPRASFPGREESTERLVNPYGNADKEKETEAAGPDRQRKPSTKCNLQRQRSKMHENELPANYGRYRRFTSRIHREHGIATPLINNKAIAWLQAASPRSVEPAASPSPPPGQDGTSCKIRILPSSQPALRQLEMEARDILAKALYISKKGDFNGSDGSLTGVPENVIDKWAFETRFVATRAKASISSQLSSYCFELSLLWESASLPGCPVLFNPLFFCLRQRRISYTVYGRAGFLAGTSSISAYCLFGVARRSPRRKGKKAISRPFAIAIRAARLYTAWLCYRSYVVVGQ</sequence>
<keyword evidence="5" id="KW-1185">Reference proteome</keyword>
<proteinExistence type="predicted"/>
<feature type="compositionally biased region" description="Basic and acidic residues" evidence="1">
    <location>
        <begin position="154"/>
        <end position="169"/>
    </location>
</feature>
<feature type="transmembrane region" description="Helical" evidence="2">
    <location>
        <begin position="358"/>
        <end position="380"/>
    </location>
</feature>
<gene>
    <name evidence="3" type="ORF">V6N11_014049</name>
    <name evidence="4" type="ORF">V6N11_080519</name>
</gene>
<reference evidence="4 5" key="1">
    <citation type="journal article" date="2024" name="G3 (Bethesda)">
        <title>Genome assembly of Hibiscus sabdariffa L. provides insights into metabolisms of medicinal natural products.</title>
        <authorList>
            <person name="Kim T."/>
        </authorList>
    </citation>
    <scope>NUCLEOTIDE SEQUENCE [LARGE SCALE GENOMIC DNA]</scope>
    <source>
        <strain evidence="4">TK-2024</strain>
        <tissue evidence="4">Old leaves</tissue>
    </source>
</reference>
<dbReference type="EMBL" id="JBBPBN010000025">
    <property type="protein sequence ID" value="KAK9009045.1"/>
    <property type="molecule type" value="Genomic_DNA"/>
</dbReference>
<organism evidence="4 5">
    <name type="scientific">Hibiscus sabdariffa</name>
    <name type="common">roselle</name>
    <dbReference type="NCBI Taxonomy" id="183260"/>
    <lineage>
        <taxon>Eukaryota</taxon>
        <taxon>Viridiplantae</taxon>
        <taxon>Streptophyta</taxon>
        <taxon>Embryophyta</taxon>
        <taxon>Tracheophyta</taxon>
        <taxon>Spermatophyta</taxon>
        <taxon>Magnoliopsida</taxon>
        <taxon>eudicotyledons</taxon>
        <taxon>Gunneridae</taxon>
        <taxon>Pentapetalae</taxon>
        <taxon>rosids</taxon>
        <taxon>malvids</taxon>
        <taxon>Malvales</taxon>
        <taxon>Malvaceae</taxon>
        <taxon>Malvoideae</taxon>
        <taxon>Hibiscus</taxon>
    </lineage>
</organism>
<name>A0ABR2R7Y6_9ROSI</name>
<evidence type="ECO:0000313" key="4">
    <source>
        <dbReference type="EMBL" id="KAK9009045.1"/>
    </source>
</evidence>
<evidence type="ECO:0000313" key="3">
    <source>
        <dbReference type="EMBL" id="KAK8491925.1"/>
    </source>
</evidence>
<keyword evidence="2" id="KW-0472">Membrane</keyword>
<accession>A0ABR2R7Y6</accession>
<evidence type="ECO:0000256" key="2">
    <source>
        <dbReference type="SAM" id="Phobius"/>
    </source>
</evidence>
<evidence type="ECO:0000256" key="1">
    <source>
        <dbReference type="SAM" id="MobiDB-lite"/>
    </source>
</evidence>
<dbReference type="EMBL" id="JBBPBN010000257">
    <property type="protein sequence ID" value="KAK8491925.1"/>
    <property type="molecule type" value="Genomic_DNA"/>
</dbReference>
<comment type="caution">
    <text evidence="4">The sequence shown here is derived from an EMBL/GenBank/DDBJ whole genome shotgun (WGS) entry which is preliminary data.</text>
</comment>
<keyword evidence="2" id="KW-0812">Transmembrane</keyword>
<protein>
    <submittedName>
        <fullName evidence="4">Uncharacterized protein</fullName>
    </submittedName>
</protein>
<evidence type="ECO:0000313" key="5">
    <source>
        <dbReference type="Proteomes" id="UP001396334"/>
    </source>
</evidence>
<dbReference type="Proteomes" id="UP001396334">
    <property type="component" value="Unassembled WGS sequence"/>
</dbReference>